<accession>A0A432E0M8</accession>
<proteinExistence type="predicted"/>
<dbReference type="Proteomes" id="UP000276953">
    <property type="component" value="Unassembled WGS sequence"/>
</dbReference>
<protein>
    <submittedName>
        <fullName evidence="1">Uncharacterized protein</fullName>
    </submittedName>
</protein>
<gene>
    <name evidence="1" type="ORF">EJ377_09510</name>
</gene>
<name>A0A432E0M8_9FLAO</name>
<sequence length="66" mass="7221">MNGQSSAKLIQDYYQKTGKLNQKNSTGDKVGVIVLNEDLSRSLGANIVNVQQTYDGLRVYNALGKC</sequence>
<dbReference type="EMBL" id="RYFC01000001">
    <property type="protein sequence ID" value="RTZ50181.1"/>
    <property type="molecule type" value="Genomic_DNA"/>
</dbReference>
<dbReference type="AlphaFoldDB" id="A0A432E0M8"/>
<evidence type="ECO:0000313" key="2">
    <source>
        <dbReference type="Proteomes" id="UP000276953"/>
    </source>
</evidence>
<comment type="caution">
    <text evidence="1">The sequence shown here is derived from an EMBL/GenBank/DDBJ whole genome shotgun (WGS) entry which is preliminary data.</text>
</comment>
<reference evidence="1 2" key="1">
    <citation type="submission" date="2018-12" db="EMBL/GenBank/DDBJ databases">
        <title>Draft Genome Sequence of Chryseobacterium arthrosphaerae strain ED882-96 Isolated from the Blood of a Patient with Liver Cirrhosis in Taiwan.</title>
        <authorList>
            <person name="Lin J.-N."/>
            <person name="Lai C.-H."/>
            <person name="Yang C.-H."/>
            <person name="Huang Y.-H."/>
        </authorList>
    </citation>
    <scope>NUCLEOTIDE SEQUENCE [LARGE SCALE GENOMIC DNA]</scope>
    <source>
        <strain evidence="1 2">ED882-96</strain>
    </source>
</reference>
<organism evidence="1 2">
    <name type="scientific">Chryseobacterium arthrosphaerae</name>
    <dbReference type="NCBI Taxonomy" id="651561"/>
    <lineage>
        <taxon>Bacteria</taxon>
        <taxon>Pseudomonadati</taxon>
        <taxon>Bacteroidota</taxon>
        <taxon>Flavobacteriia</taxon>
        <taxon>Flavobacteriales</taxon>
        <taxon>Weeksellaceae</taxon>
        <taxon>Chryseobacterium group</taxon>
        <taxon>Chryseobacterium</taxon>
    </lineage>
</organism>
<evidence type="ECO:0000313" key="1">
    <source>
        <dbReference type="EMBL" id="RTZ50181.1"/>
    </source>
</evidence>